<dbReference type="EnsemblBacteria" id="ACO78679">
    <property type="protein sequence ID" value="ACO78679"/>
    <property type="gene ID" value="Avin_24950"/>
</dbReference>
<evidence type="ECO:0000313" key="2">
    <source>
        <dbReference type="Proteomes" id="UP000002424"/>
    </source>
</evidence>
<dbReference type="STRING" id="322710.Avin_24950"/>
<accession>C1DIJ8</accession>
<dbReference type="Proteomes" id="UP000002424">
    <property type="component" value="Chromosome"/>
</dbReference>
<dbReference type="KEGG" id="avn:Avin_24950"/>
<evidence type="ECO:0000313" key="1">
    <source>
        <dbReference type="EMBL" id="ACO78679.1"/>
    </source>
</evidence>
<proteinExistence type="predicted"/>
<keyword evidence="2" id="KW-1185">Reference proteome</keyword>
<dbReference type="HOGENOM" id="CLU_3412340_0_0_6"/>
<dbReference type="AlphaFoldDB" id="C1DIJ8"/>
<gene>
    <name evidence="1" type="ordered locus">Avin_24950</name>
</gene>
<reference evidence="1 2" key="1">
    <citation type="journal article" date="2009" name="J. Bacteriol.">
        <title>Genome sequence of Azotobacter vinelandii, an obligate aerobe specialized to support diverse anaerobic metabolic processes.</title>
        <authorList>
            <person name="Setubal J.C."/>
            <person name="dos Santos P."/>
            <person name="Goldman B.S."/>
            <person name="Ertesvag H."/>
            <person name="Espin G."/>
            <person name="Rubio L.M."/>
            <person name="Valla S."/>
            <person name="Almeida N.F."/>
            <person name="Balasubramanian D."/>
            <person name="Cromes L."/>
            <person name="Curatti L."/>
            <person name="Du Z."/>
            <person name="Godsy E."/>
            <person name="Goodner B."/>
            <person name="Hellner-Burris K."/>
            <person name="Hernandez J.A."/>
            <person name="Houmiel K."/>
            <person name="Imperial J."/>
            <person name="Kennedy C."/>
            <person name="Larson T.J."/>
            <person name="Latreille P."/>
            <person name="Ligon L.S."/>
            <person name="Lu J."/>
            <person name="Maerk M."/>
            <person name="Miller N.M."/>
            <person name="Norton S."/>
            <person name="O'Carroll I.P."/>
            <person name="Paulsen I."/>
            <person name="Raulfs E.C."/>
            <person name="Roemer R."/>
            <person name="Rosser J."/>
            <person name="Segura D."/>
            <person name="Slater S."/>
            <person name="Stricklin S.L."/>
            <person name="Studholme D.J."/>
            <person name="Sun J."/>
            <person name="Viana C.J."/>
            <person name="Wallin E."/>
            <person name="Wang B."/>
            <person name="Wheeler C."/>
            <person name="Zhu H."/>
            <person name="Dean D.R."/>
            <person name="Dixon R."/>
            <person name="Wood D."/>
        </authorList>
    </citation>
    <scope>NUCLEOTIDE SEQUENCE [LARGE SCALE GENOMIC DNA]</scope>
    <source>
        <strain evidence="2">DJ / ATCC BAA-1303</strain>
    </source>
</reference>
<protein>
    <submittedName>
        <fullName evidence="1">Uncharacterized protein</fullName>
    </submittedName>
</protein>
<name>C1DIJ8_AZOVD</name>
<sequence length="28" mass="3269">MKPVFLGRYLAGRNDRAICIHDVPCIYF</sequence>
<organism evidence="1 2">
    <name type="scientific">Azotobacter vinelandii (strain DJ / ATCC BAA-1303)</name>
    <dbReference type="NCBI Taxonomy" id="322710"/>
    <lineage>
        <taxon>Bacteria</taxon>
        <taxon>Pseudomonadati</taxon>
        <taxon>Pseudomonadota</taxon>
        <taxon>Gammaproteobacteria</taxon>
        <taxon>Pseudomonadales</taxon>
        <taxon>Pseudomonadaceae</taxon>
        <taxon>Azotobacter</taxon>
    </lineage>
</organism>
<dbReference type="EMBL" id="CP001157">
    <property type="protein sequence ID" value="ACO78679.1"/>
    <property type="molecule type" value="Genomic_DNA"/>
</dbReference>